<dbReference type="AlphaFoldDB" id="A0A366WLT0"/>
<dbReference type="EMBL" id="QOCE01000049">
    <property type="protein sequence ID" value="RBW50336.1"/>
    <property type="molecule type" value="Genomic_DNA"/>
</dbReference>
<feature type="region of interest" description="Disordered" evidence="1">
    <location>
        <begin position="52"/>
        <end position="76"/>
    </location>
</feature>
<dbReference type="Proteomes" id="UP000252706">
    <property type="component" value="Unassembled WGS sequence"/>
</dbReference>
<gene>
    <name evidence="2" type="ORF">DS909_21895</name>
</gene>
<evidence type="ECO:0008006" key="4">
    <source>
        <dbReference type="Google" id="ProtNLM"/>
    </source>
</evidence>
<name>A0A366WLT0_9RHOB</name>
<sequence>DQGTFGTPADGAAVGSGVTEMLVNSQTITLAGSVADINTYLDTASNLQYTGAQDDTGDDTATLTVTANDGNGSGDV</sequence>
<evidence type="ECO:0000313" key="2">
    <source>
        <dbReference type="EMBL" id="RBW50336.1"/>
    </source>
</evidence>
<evidence type="ECO:0000256" key="1">
    <source>
        <dbReference type="SAM" id="MobiDB-lite"/>
    </source>
</evidence>
<dbReference type="RefSeq" id="WP_181824746.1">
    <property type="nucleotide sequence ID" value="NZ_QOCE01000049.1"/>
</dbReference>
<evidence type="ECO:0000313" key="3">
    <source>
        <dbReference type="Proteomes" id="UP000252706"/>
    </source>
</evidence>
<comment type="caution">
    <text evidence="2">The sequence shown here is derived from an EMBL/GenBank/DDBJ whole genome shotgun (WGS) entry which is preliminary data.</text>
</comment>
<organism evidence="2 3">
    <name type="scientific">Phaeobacter gallaeciensis</name>
    <dbReference type="NCBI Taxonomy" id="60890"/>
    <lineage>
        <taxon>Bacteria</taxon>
        <taxon>Pseudomonadati</taxon>
        <taxon>Pseudomonadota</taxon>
        <taxon>Alphaproteobacteria</taxon>
        <taxon>Rhodobacterales</taxon>
        <taxon>Roseobacteraceae</taxon>
        <taxon>Phaeobacter</taxon>
    </lineage>
</organism>
<proteinExistence type="predicted"/>
<feature type="compositionally biased region" description="Low complexity" evidence="1">
    <location>
        <begin position="52"/>
        <end position="67"/>
    </location>
</feature>
<protein>
    <recommendedName>
        <fullName evidence="4">RapA2 cadherin-like domain-containing protein</fullName>
    </recommendedName>
</protein>
<feature type="non-terminal residue" evidence="2">
    <location>
        <position position="1"/>
    </location>
</feature>
<feature type="non-terminal residue" evidence="2">
    <location>
        <position position="76"/>
    </location>
</feature>
<reference evidence="2 3" key="1">
    <citation type="submission" date="2018-07" db="EMBL/GenBank/DDBJ databases">
        <title>Modular assembly of carbohydrate-degrading microbial communities in the ocean.</title>
        <authorList>
            <person name="Enke T.N."/>
            <person name="Datta M.S."/>
            <person name="Schwartzman J.A."/>
            <person name="Cermak N."/>
            <person name="Schmitz D.A."/>
            <person name="Barrere J."/>
            <person name="Cordero O.X."/>
        </authorList>
    </citation>
    <scope>NUCLEOTIDE SEQUENCE [LARGE SCALE GENOMIC DNA]</scope>
    <source>
        <strain evidence="2 3">C3M10</strain>
    </source>
</reference>
<accession>A0A366WLT0</accession>